<dbReference type="CDD" id="cd16922">
    <property type="entry name" value="HATPase_EvgS-ArcB-TorS-like"/>
    <property type="match status" value="1"/>
</dbReference>
<dbReference type="SUPFAM" id="SSF47384">
    <property type="entry name" value="Homodimeric domain of signal transducing histidine kinase"/>
    <property type="match status" value="1"/>
</dbReference>
<comment type="caution">
    <text evidence="11">The sequence shown here is derived from an EMBL/GenBank/DDBJ whole genome shotgun (WGS) entry which is preliminary data.</text>
</comment>
<feature type="modified residue" description="4-aspartylphosphate" evidence="6">
    <location>
        <position position="515"/>
    </location>
</feature>
<evidence type="ECO:0000256" key="5">
    <source>
        <dbReference type="ARBA" id="ARBA00022777"/>
    </source>
</evidence>
<dbReference type="PRINTS" id="PR00344">
    <property type="entry name" value="BCTRLSENSOR"/>
</dbReference>
<feature type="coiled-coil region" evidence="7">
    <location>
        <begin position="161"/>
        <end position="198"/>
    </location>
</feature>
<dbReference type="InterPro" id="IPR004358">
    <property type="entry name" value="Sig_transdc_His_kin-like_C"/>
</dbReference>
<dbReference type="SUPFAM" id="SSF52172">
    <property type="entry name" value="CheY-like"/>
    <property type="match status" value="1"/>
</dbReference>
<dbReference type="RefSeq" id="WP_408158775.1">
    <property type="nucleotide sequence ID" value="NZ_JAQQFM010000006.1"/>
</dbReference>
<evidence type="ECO:0000259" key="10">
    <source>
        <dbReference type="PROSITE" id="PS50110"/>
    </source>
</evidence>
<dbReference type="SUPFAM" id="SSF55874">
    <property type="entry name" value="ATPase domain of HSP90 chaperone/DNA topoisomerase II/histidine kinase"/>
    <property type="match status" value="2"/>
</dbReference>
<organism evidence="11 12">
    <name type="scientific">Herbaspirillum lusitanum</name>
    <dbReference type="NCBI Taxonomy" id="213312"/>
    <lineage>
        <taxon>Bacteria</taxon>
        <taxon>Pseudomonadati</taxon>
        <taxon>Pseudomonadota</taxon>
        <taxon>Betaproteobacteria</taxon>
        <taxon>Burkholderiales</taxon>
        <taxon>Oxalobacteraceae</taxon>
        <taxon>Herbaspirillum</taxon>
    </lineage>
</organism>
<dbReference type="Gene3D" id="3.30.565.10">
    <property type="entry name" value="Histidine kinase-like ATPase, C-terminal domain"/>
    <property type="match status" value="2"/>
</dbReference>
<name>A0ABW9AB04_9BURK</name>
<keyword evidence="7" id="KW-0175">Coiled coil</keyword>
<protein>
    <recommendedName>
        <fullName evidence="2">histidine kinase</fullName>
        <ecNumber evidence="2">2.7.13.3</ecNumber>
    </recommendedName>
</protein>
<dbReference type="SMART" id="SM00388">
    <property type="entry name" value="HisKA"/>
    <property type="match status" value="1"/>
</dbReference>
<dbReference type="Gene3D" id="3.40.50.2300">
    <property type="match status" value="1"/>
</dbReference>
<dbReference type="SMART" id="SM00448">
    <property type="entry name" value="REC"/>
    <property type="match status" value="1"/>
</dbReference>
<dbReference type="Proteomes" id="UP001629246">
    <property type="component" value="Unassembled WGS sequence"/>
</dbReference>
<reference evidence="11 12" key="1">
    <citation type="journal article" date="2024" name="Chem. Sci.">
        <title>Discovery of megapolipeptins by genome mining of a Burkholderiales bacteria collection.</title>
        <authorList>
            <person name="Paulo B.S."/>
            <person name="Recchia M.J.J."/>
            <person name="Lee S."/>
            <person name="Fergusson C.H."/>
            <person name="Romanowski S.B."/>
            <person name="Hernandez A."/>
            <person name="Krull N."/>
            <person name="Liu D.Y."/>
            <person name="Cavanagh H."/>
            <person name="Bos A."/>
            <person name="Gray C.A."/>
            <person name="Murphy B.T."/>
            <person name="Linington R.G."/>
            <person name="Eustaquio A.S."/>
        </authorList>
    </citation>
    <scope>NUCLEOTIDE SEQUENCE [LARGE SCALE GENOMIC DNA]</scope>
    <source>
        <strain evidence="11 12">RL21-008-BIB-A</strain>
    </source>
</reference>
<dbReference type="Pfam" id="PF00072">
    <property type="entry name" value="Response_reg"/>
    <property type="match status" value="1"/>
</dbReference>
<keyword evidence="12" id="KW-1185">Reference proteome</keyword>
<accession>A0ABW9AB04</accession>
<dbReference type="EMBL" id="JAQQFM010000006">
    <property type="protein sequence ID" value="MFL9925585.1"/>
    <property type="molecule type" value="Genomic_DNA"/>
</dbReference>
<evidence type="ECO:0000256" key="7">
    <source>
        <dbReference type="SAM" id="Coils"/>
    </source>
</evidence>
<evidence type="ECO:0000256" key="8">
    <source>
        <dbReference type="SAM" id="MobiDB-lite"/>
    </source>
</evidence>
<feature type="region of interest" description="Disordered" evidence="8">
    <location>
        <begin position="585"/>
        <end position="607"/>
    </location>
</feature>
<evidence type="ECO:0000256" key="1">
    <source>
        <dbReference type="ARBA" id="ARBA00000085"/>
    </source>
</evidence>
<dbReference type="PROSITE" id="PS50109">
    <property type="entry name" value="HIS_KIN"/>
    <property type="match status" value="1"/>
</dbReference>
<evidence type="ECO:0000259" key="9">
    <source>
        <dbReference type="PROSITE" id="PS50109"/>
    </source>
</evidence>
<feature type="compositionally biased region" description="Basic and acidic residues" evidence="8">
    <location>
        <begin position="588"/>
        <end position="607"/>
    </location>
</feature>
<dbReference type="InterPro" id="IPR005467">
    <property type="entry name" value="His_kinase_dom"/>
</dbReference>
<feature type="domain" description="Response regulatory" evidence="10">
    <location>
        <begin position="466"/>
        <end position="579"/>
    </location>
</feature>
<dbReference type="InterPro" id="IPR036890">
    <property type="entry name" value="HATPase_C_sf"/>
</dbReference>
<dbReference type="Gene3D" id="1.10.287.130">
    <property type="match status" value="1"/>
</dbReference>
<evidence type="ECO:0000256" key="2">
    <source>
        <dbReference type="ARBA" id="ARBA00012438"/>
    </source>
</evidence>
<dbReference type="PANTHER" id="PTHR43047:SF72">
    <property type="entry name" value="OSMOSENSING HISTIDINE PROTEIN KINASE SLN1"/>
    <property type="match status" value="1"/>
</dbReference>
<keyword evidence="4" id="KW-0808">Transferase</keyword>
<keyword evidence="5" id="KW-0418">Kinase</keyword>
<keyword evidence="11" id="KW-0547">Nucleotide-binding</keyword>
<evidence type="ECO:0000256" key="6">
    <source>
        <dbReference type="PROSITE-ProRule" id="PRU00169"/>
    </source>
</evidence>
<dbReference type="InterPro" id="IPR011006">
    <property type="entry name" value="CheY-like_superfamily"/>
</dbReference>
<feature type="domain" description="Histidine kinase" evidence="9">
    <location>
        <begin position="226"/>
        <end position="446"/>
    </location>
</feature>
<evidence type="ECO:0000256" key="3">
    <source>
        <dbReference type="ARBA" id="ARBA00022553"/>
    </source>
</evidence>
<comment type="catalytic activity">
    <reaction evidence="1">
        <text>ATP + protein L-histidine = ADP + protein N-phospho-L-histidine.</text>
        <dbReference type="EC" id="2.7.13.3"/>
    </reaction>
</comment>
<dbReference type="CDD" id="cd00156">
    <property type="entry name" value="REC"/>
    <property type="match status" value="1"/>
</dbReference>
<evidence type="ECO:0000313" key="12">
    <source>
        <dbReference type="Proteomes" id="UP001629246"/>
    </source>
</evidence>
<dbReference type="InterPro" id="IPR003661">
    <property type="entry name" value="HisK_dim/P_dom"/>
</dbReference>
<dbReference type="Pfam" id="PF00512">
    <property type="entry name" value="HisKA"/>
    <property type="match status" value="1"/>
</dbReference>
<dbReference type="SMART" id="SM00387">
    <property type="entry name" value="HATPase_c"/>
    <property type="match status" value="2"/>
</dbReference>
<dbReference type="InterPro" id="IPR036097">
    <property type="entry name" value="HisK_dim/P_sf"/>
</dbReference>
<gene>
    <name evidence="11" type="ORF">PQR62_15000</name>
</gene>
<dbReference type="Pfam" id="PF02518">
    <property type="entry name" value="HATPase_c"/>
    <property type="match status" value="2"/>
</dbReference>
<dbReference type="InterPro" id="IPR001789">
    <property type="entry name" value="Sig_transdc_resp-reg_receiver"/>
</dbReference>
<proteinExistence type="predicted"/>
<evidence type="ECO:0000256" key="4">
    <source>
        <dbReference type="ARBA" id="ARBA00022679"/>
    </source>
</evidence>
<dbReference type="CDD" id="cd00082">
    <property type="entry name" value="HisKA"/>
    <property type="match status" value="1"/>
</dbReference>
<evidence type="ECO:0000313" key="11">
    <source>
        <dbReference type="EMBL" id="MFL9925585.1"/>
    </source>
</evidence>
<dbReference type="PANTHER" id="PTHR43047">
    <property type="entry name" value="TWO-COMPONENT HISTIDINE PROTEIN KINASE"/>
    <property type="match status" value="1"/>
</dbReference>
<keyword evidence="3 6" id="KW-0597">Phosphoprotein</keyword>
<dbReference type="PROSITE" id="PS50110">
    <property type="entry name" value="RESPONSE_REGULATORY"/>
    <property type="match status" value="1"/>
</dbReference>
<dbReference type="EC" id="2.7.13.3" evidence="2"/>
<dbReference type="InterPro" id="IPR003594">
    <property type="entry name" value="HATPase_dom"/>
</dbReference>
<keyword evidence="11" id="KW-0067">ATP-binding</keyword>
<sequence length="607" mass="67146">MTLRILTASIRTELDVVSARQRARQIAALCHFGHQDQVRIATTVSELARNIFNYADTGRIEFCIEGDTSPQILVMLVEDVGPGIAHLDAILAGTYLSSTGMGLGIPGARKLMDVCNIETELGKGTRIELKKLLPSNAPLITSAALGVLSASLASLPPNVALAEVQQQNHELLGTLAELKARQEELMQLTRELEDTNRGVVALYAELDEKAEHLKRADEMKSRFLSNMSHEFRTPLSSIRALSKLLLDRVDGELSVEQEKQVNFILSSAVSLSELVNDLLDLAKIEAGKIEIRPSRFEVVDMFSALRGMLRPLLVSERLNLSFVPPAGECRMYTDEGKVSQILRNFISNALKFTEAGDVIVSATLVPEQNSVRFTVADTGIGIAEKDLGLIFEEFSQVENPLQRRTKGTGLGLPLCRQLALLLNGYVTVTSTPGQGSAFSAVIPRSYEARREVEPVRRASEDDTRIPVMVVEDHPQIRMIYEKFFVDTEFRMLPASDVHEAETVWERTTPKAVILDILLNGRDSWQWLVKIKNDPARQHVPVIVATEVDDKRKGLSLGADVYYLKPLVRNELLGSLRALLRGESANHTGRQDSSDLSHARSVSDRNAI</sequence>
<dbReference type="GO" id="GO:0005524">
    <property type="term" value="F:ATP binding"/>
    <property type="evidence" value="ECO:0007669"/>
    <property type="project" value="UniProtKB-KW"/>
</dbReference>
<dbReference type="CDD" id="cd16934">
    <property type="entry name" value="HATPase_RsbT-like"/>
    <property type="match status" value="1"/>
</dbReference>